<dbReference type="EMBL" id="JBHFFA010000006">
    <property type="protein sequence ID" value="KAL2623517.1"/>
    <property type="molecule type" value="Genomic_DNA"/>
</dbReference>
<reference evidence="1 2" key="1">
    <citation type="submission" date="2024-09" db="EMBL/GenBank/DDBJ databases">
        <title>Chromosome-scale assembly of Riccia fluitans.</title>
        <authorList>
            <person name="Paukszto L."/>
            <person name="Sawicki J."/>
            <person name="Karawczyk K."/>
            <person name="Piernik-Szablinska J."/>
            <person name="Szczecinska M."/>
            <person name="Mazdziarz M."/>
        </authorList>
    </citation>
    <scope>NUCLEOTIDE SEQUENCE [LARGE SCALE GENOMIC DNA]</scope>
    <source>
        <strain evidence="1">Rf_01</strain>
        <tissue evidence="1">Aerial parts of the thallus</tissue>
    </source>
</reference>
<protein>
    <submittedName>
        <fullName evidence="1">Uncharacterized protein</fullName>
    </submittedName>
</protein>
<accession>A0ABD1Y9T4</accession>
<dbReference type="Proteomes" id="UP001605036">
    <property type="component" value="Unassembled WGS sequence"/>
</dbReference>
<comment type="caution">
    <text evidence="1">The sequence shown here is derived from an EMBL/GenBank/DDBJ whole genome shotgun (WGS) entry which is preliminary data.</text>
</comment>
<name>A0ABD1Y9T4_9MARC</name>
<gene>
    <name evidence="1" type="ORF">R1flu_003722</name>
</gene>
<organism evidence="1 2">
    <name type="scientific">Riccia fluitans</name>
    <dbReference type="NCBI Taxonomy" id="41844"/>
    <lineage>
        <taxon>Eukaryota</taxon>
        <taxon>Viridiplantae</taxon>
        <taxon>Streptophyta</taxon>
        <taxon>Embryophyta</taxon>
        <taxon>Marchantiophyta</taxon>
        <taxon>Marchantiopsida</taxon>
        <taxon>Marchantiidae</taxon>
        <taxon>Marchantiales</taxon>
        <taxon>Ricciaceae</taxon>
        <taxon>Riccia</taxon>
    </lineage>
</organism>
<evidence type="ECO:0000313" key="1">
    <source>
        <dbReference type="EMBL" id="KAL2623517.1"/>
    </source>
</evidence>
<evidence type="ECO:0000313" key="2">
    <source>
        <dbReference type="Proteomes" id="UP001605036"/>
    </source>
</evidence>
<proteinExistence type="predicted"/>
<keyword evidence="2" id="KW-1185">Reference proteome</keyword>
<dbReference type="AlphaFoldDB" id="A0ABD1Y9T4"/>
<sequence>MVETGPQTYPLYCESRRVDGCPSFRASYVCGFPLHKDADGLDGMLEAVVRGPALKFARALGGFRQLLACSRPRIHGHRTPDVEETSMLTNAPSSPEAKAIQRVETVHAIEAKNSKVVTAEGMRMRLELQAVLRHLEVRWQLFNEALTKWSDLEAMLAFCTDNVTWSGGSGIIISGKNSPLLSQDLRSLLERRLSLDVVIDGITRLSPMICPDMSVDKDGNYVSLQDTDLRSAAASLDVLLGMTDVYREDQYVREAGPYMVLEKDHYKLRDTKGNIVEEGTRTVLWKQHNSTWYIRACMICPSDENSSAIEL</sequence>